<dbReference type="InterPro" id="IPR001320">
    <property type="entry name" value="Iontro_rcpt_C"/>
</dbReference>
<evidence type="ECO:0000259" key="7">
    <source>
        <dbReference type="SMART" id="SM00079"/>
    </source>
</evidence>
<accession>A0A1G9E9A2</accession>
<dbReference type="Gene3D" id="3.40.190.10">
    <property type="entry name" value="Periplasmic binding protein-like II"/>
    <property type="match status" value="2"/>
</dbReference>
<comment type="similarity">
    <text evidence="2 4">Belongs to the bacterial solute-binding protein 3 family.</text>
</comment>
<dbReference type="STRING" id="246191.SAMN05660337_1008"/>
<dbReference type="InterPro" id="IPR001638">
    <property type="entry name" value="Solute-binding_3/MltF_N"/>
</dbReference>
<evidence type="ECO:0000259" key="6">
    <source>
        <dbReference type="SMART" id="SM00062"/>
    </source>
</evidence>
<dbReference type="InterPro" id="IPR044132">
    <property type="entry name" value="PBP2_GlnH"/>
</dbReference>
<evidence type="ECO:0000256" key="5">
    <source>
        <dbReference type="SAM" id="SignalP"/>
    </source>
</evidence>
<reference evidence="9" key="1">
    <citation type="submission" date="2016-10" db="EMBL/GenBank/DDBJ databases">
        <authorList>
            <person name="Varghese N."/>
            <person name="Submissions S."/>
        </authorList>
    </citation>
    <scope>NUCLEOTIDE SEQUENCE [LARGE SCALE GENOMIC DNA]</scope>
    <source>
        <strain evidence="9">DSM 16995</strain>
    </source>
</reference>
<dbReference type="SMART" id="SM00062">
    <property type="entry name" value="PBPb"/>
    <property type="match status" value="1"/>
</dbReference>
<dbReference type="NCBIfam" id="NF007029">
    <property type="entry name" value="PRK09495.1"/>
    <property type="match status" value="1"/>
</dbReference>
<comment type="subcellular location">
    <subcellularLocation>
        <location evidence="1">Cell envelope</location>
    </subcellularLocation>
</comment>
<evidence type="ECO:0000256" key="4">
    <source>
        <dbReference type="RuleBase" id="RU003744"/>
    </source>
</evidence>
<dbReference type="PROSITE" id="PS01039">
    <property type="entry name" value="SBP_BACTERIAL_3"/>
    <property type="match status" value="1"/>
</dbReference>
<feature type="chain" id="PRO_5011770296" evidence="5">
    <location>
        <begin position="24"/>
        <end position="248"/>
    </location>
</feature>
<dbReference type="SMART" id="SM00079">
    <property type="entry name" value="PBPe"/>
    <property type="match status" value="1"/>
</dbReference>
<evidence type="ECO:0000256" key="2">
    <source>
        <dbReference type="ARBA" id="ARBA00010333"/>
    </source>
</evidence>
<name>A0A1G9E9A2_9BACT</name>
<dbReference type="GO" id="GO:0016020">
    <property type="term" value="C:membrane"/>
    <property type="evidence" value="ECO:0007669"/>
    <property type="project" value="InterPro"/>
</dbReference>
<dbReference type="SUPFAM" id="SSF53850">
    <property type="entry name" value="Periplasmic binding protein-like II"/>
    <property type="match status" value="1"/>
</dbReference>
<feature type="domain" description="Ionotropic glutamate receptor C-terminal" evidence="7">
    <location>
        <begin position="25"/>
        <end position="245"/>
    </location>
</feature>
<organism evidence="8 9">
    <name type="scientific">Maridesulfovibrio ferrireducens</name>
    <dbReference type="NCBI Taxonomy" id="246191"/>
    <lineage>
        <taxon>Bacteria</taxon>
        <taxon>Pseudomonadati</taxon>
        <taxon>Thermodesulfobacteriota</taxon>
        <taxon>Desulfovibrionia</taxon>
        <taxon>Desulfovibrionales</taxon>
        <taxon>Desulfovibrionaceae</taxon>
        <taxon>Maridesulfovibrio</taxon>
    </lineage>
</organism>
<dbReference type="AlphaFoldDB" id="A0A1G9E9A2"/>
<evidence type="ECO:0000313" key="9">
    <source>
        <dbReference type="Proteomes" id="UP000199053"/>
    </source>
</evidence>
<dbReference type="Proteomes" id="UP000199053">
    <property type="component" value="Unassembled WGS sequence"/>
</dbReference>
<evidence type="ECO:0000256" key="1">
    <source>
        <dbReference type="ARBA" id="ARBA00004196"/>
    </source>
</evidence>
<protein>
    <submittedName>
        <fullName evidence="8">Glutamine transport system substrate-binding protein</fullName>
    </submittedName>
</protein>
<dbReference type="Pfam" id="PF00497">
    <property type="entry name" value="SBP_bac_3"/>
    <property type="match status" value="1"/>
</dbReference>
<gene>
    <name evidence="8" type="ORF">SAMN05660337_1008</name>
</gene>
<dbReference type="OrthoDB" id="5419093at2"/>
<dbReference type="PANTHER" id="PTHR35936:SF38">
    <property type="entry name" value="GLUTAMINE-BINDING PERIPLASMIC PROTEIN"/>
    <property type="match status" value="1"/>
</dbReference>
<proteinExistence type="inferred from homology"/>
<dbReference type="CDD" id="cd00994">
    <property type="entry name" value="PBP2_GlnH"/>
    <property type="match status" value="1"/>
</dbReference>
<dbReference type="InterPro" id="IPR018313">
    <property type="entry name" value="SBP_3_CS"/>
</dbReference>
<feature type="signal peptide" evidence="5">
    <location>
        <begin position="1"/>
        <end position="23"/>
    </location>
</feature>
<feature type="domain" description="Solute-binding protein family 3/N-terminal" evidence="6">
    <location>
        <begin position="25"/>
        <end position="246"/>
    </location>
</feature>
<sequence length="248" mass="26749">MKNLLSLIVAALLTVLMVGSAFADKITVACDTSFPPFEFKDPETGKHTGFDVELWDAIAKKIGADYTLQPMDFNGIIPGLQSNQVDVGIAGMTIKPARSKVVDFSDPYYNAGLLILVKDGENSIKDIKDLKGKIVATKLGTTSADFVKANSGAKEVKLFPNSDAMFMELMAGGADAVMFDSPVIGDYARKASKGQVKVVGPLYQGQSYGIAFPKGSKLVTKVNTALKDLRDSGEYRTLYIKWFGSEPK</sequence>
<keyword evidence="9" id="KW-1185">Reference proteome</keyword>
<dbReference type="EMBL" id="FNGA01000002">
    <property type="protein sequence ID" value="SDK72739.1"/>
    <property type="molecule type" value="Genomic_DNA"/>
</dbReference>
<dbReference type="RefSeq" id="WP_092158911.1">
    <property type="nucleotide sequence ID" value="NZ_FNGA01000002.1"/>
</dbReference>
<evidence type="ECO:0000256" key="3">
    <source>
        <dbReference type="ARBA" id="ARBA00022729"/>
    </source>
</evidence>
<evidence type="ECO:0000313" key="8">
    <source>
        <dbReference type="EMBL" id="SDK72739.1"/>
    </source>
</evidence>
<dbReference type="GO" id="GO:0015276">
    <property type="term" value="F:ligand-gated monoatomic ion channel activity"/>
    <property type="evidence" value="ECO:0007669"/>
    <property type="project" value="InterPro"/>
</dbReference>
<dbReference type="PANTHER" id="PTHR35936">
    <property type="entry name" value="MEMBRANE-BOUND LYTIC MUREIN TRANSGLYCOSYLASE F"/>
    <property type="match status" value="1"/>
</dbReference>
<dbReference type="GO" id="GO:0030313">
    <property type="term" value="C:cell envelope"/>
    <property type="evidence" value="ECO:0007669"/>
    <property type="project" value="UniProtKB-SubCell"/>
</dbReference>
<keyword evidence="3 5" id="KW-0732">Signal</keyword>